<dbReference type="InterPro" id="IPR002018">
    <property type="entry name" value="CarbesteraseB"/>
</dbReference>
<evidence type="ECO:0000256" key="1">
    <source>
        <dbReference type="ARBA" id="ARBA00005964"/>
    </source>
</evidence>
<dbReference type="Pfam" id="PF00135">
    <property type="entry name" value="COesterase"/>
    <property type="match status" value="1"/>
</dbReference>
<dbReference type="Proteomes" id="UP000434172">
    <property type="component" value="Unassembled WGS sequence"/>
</dbReference>
<gene>
    <name evidence="4" type="ORF">GQ607_007670</name>
</gene>
<dbReference type="PANTHER" id="PTHR11559">
    <property type="entry name" value="CARBOXYLESTERASE"/>
    <property type="match status" value="1"/>
</dbReference>
<dbReference type="AlphaFoldDB" id="A0A8H3WDV4"/>
<name>A0A8H3WDV4_9PEZI</name>
<feature type="domain" description="Carboxylesterase type B" evidence="3">
    <location>
        <begin position="339"/>
        <end position="819"/>
    </location>
</feature>
<evidence type="ECO:0000313" key="5">
    <source>
        <dbReference type="Proteomes" id="UP000434172"/>
    </source>
</evidence>
<evidence type="ECO:0000313" key="4">
    <source>
        <dbReference type="EMBL" id="KAF0325049.1"/>
    </source>
</evidence>
<protein>
    <recommendedName>
        <fullName evidence="3">Carboxylesterase type B domain-containing protein</fullName>
    </recommendedName>
</protein>
<dbReference type="Gene3D" id="3.40.50.1820">
    <property type="entry name" value="alpha/beta hydrolase"/>
    <property type="match status" value="1"/>
</dbReference>
<comment type="caution">
    <text evidence="4">The sequence shown here is derived from an EMBL/GenBank/DDBJ whole genome shotgun (WGS) entry which is preliminary data.</text>
</comment>
<dbReference type="PROSITE" id="PS00122">
    <property type="entry name" value="CARBOXYLESTERASE_B_1"/>
    <property type="match status" value="1"/>
</dbReference>
<dbReference type="OrthoDB" id="6846267at2759"/>
<dbReference type="InterPro" id="IPR019826">
    <property type="entry name" value="Carboxylesterase_B_AS"/>
</dbReference>
<dbReference type="SUPFAM" id="SSF53474">
    <property type="entry name" value="alpha/beta-Hydrolases"/>
    <property type="match status" value="1"/>
</dbReference>
<keyword evidence="5" id="KW-1185">Reference proteome</keyword>
<sequence>MSGYNRDTVVNCLTRHYELLVRMGYMDASVVQLPPSGTGWSDAELRVDALRAMGRSETAIDLLRHMPYLRENETADPVEVYTETFPLRYLRDGRWFGSASGEDFATTAMLDLGFAPFDGPVPAGMVSLTHADEGIWWLVDTDEGCIYPYGTEFEGDEDAPEGEPWKAVEAVPIETYFDNVYAQVGNLDVVPAPRSGKWDARVVEEHTEEGQLVKGLYHEFGWPDAFRKEEFVQAVEQNRASFLEAGLGEDDEDEEMADHPSDRRGRLIGGIWCCASVLLCSSLFTSFIHGEEVQPRHHGDEGPTQSVIMKFSSSLLAASQVVLSPAAAAAYNPVTLKDYGTFAGTVVNSTFSGRALPAPVDAWLGMDYATQPAGPEGRFKPVSWPAAFNGTKQATAFGKTCVQDPTSTDVSTQDEACLNFNVFRTRDIPLDQKTPVLVWIHGGAFVAGSYKSFDGAAFAASSKEPITVVNFHYRLNSLGFLPSALFEEEGLLNLGVLDQRLFLQFVQKHISAFGGDPEAVTIGGRSAGGHSVGIHYFHNYDADAGKPLFARAIHQSGSVTARAFPNATYPLYVKQFETYMAYLGCPTDGADNAAALSCLRAADIDAIRNISTQLYNDYDPALTWPFQPTQGGPLLEKFGSQSGYDGTFFHVPTITSNVNDEAKYYMAGDKETNEEFVDYMHNTSPALNETDLALLQELYPDPATHPDSPFANSPNSTQYNRLSAAWSDYAYICPGQETAYRASLADVPTWKLRFNTNNSWPVWRGIPHTADTKYTWDEPVVQYPEISHVYHGYLSSFVLSGDPNTHRYPGSPEWPSYKPTGYGLESEPALQLVVEPNNGTRVEEDVIRREACLYWREPERAPRLNK</sequence>
<reference evidence="4 5" key="1">
    <citation type="submission" date="2019-12" db="EMBL/GenBank/DDBJ databases">
        <title>A genome sequence resource for the geographically widespread anthracnose pathogen Colletotrichum asianum.</title>
        <authorList>
            <person name="Meng Y."/>
        </authorList>
    </citation>
    <scope>NUCLEOTIDE SEQUENCE [LARGE SCALE GENOMIC DNA]</scope>
    <source>
        <strain evidence="4 5">ICMP 18580</strain>
    </source>
</reference>
<evidence type="ECO:0000256" key="2">
    <source>
        <dbReference type="ARBA" id="ARBA00022801"/>
    </source>
</evidence>
<dbReference type="EMBL" id="WOWK01000039">
    <property type="protein sequence ID" value="KAF0325049.1"/>
    <property type="molecule type" value="Genomic_DNA"/>
</dbReference>
<comment type="similarity">
    <text evidence="1">Belongs to the type-B carboxylesterase/lipase family.</text>
</comment>
<dbReference type="InterPro" id="IPR050309">
    <property type="entry name" value="Type-B_Carboxylest/Lipase"/>
</dbReference>
<organism evidence="4 5">
    <name type="scientific">Colletotrichum asianum</name>
    <dbReference type="NCBI Taxonomy" id="702518"/>
    <lineage>
        <taxon>Eukaryota</taxon>
        <taxon>Fungi</taxon>
        <taxon>Dikarya</taxon>
        <taxon>Ascomycota</taxon>
        <taxon>Pezizomycotina</taxon>
        <taxon>Sordariomycetes</taxon>
        <taxon>Hypocreomycetidae</taxon>
        <taxon>Glomerellales</taxon>
        <taxon>Glomerellaceae</taxon>
        <taxon>Colletotrichum</taxon>
        <taxon>Colletotrichum gloeosporioides species complex</taxon>
    </lineage>
</organism>
<evidence type="ECO:0000259" key="3">
    <source>
        <dbReference type="Pfam" id="PF00135"/>
    </source>
</evidence>
<dbReference type="InterPro" id="IPR029058">
    <property type="entry name" value="AB_hydrolase_fold"/>
</dbReference>
<keyword evidence="2" id="KW-0378">Hydrolase</keyword>
<accession>A0A8H3WDV4</accession>
<proteinExistence type="inferred from homology"/>
<dbReference type="GO" id="GO:0016787">
    <property type="term" value="F:hydrolase activity"/>
    <property type="evidence" value="ECO:0007669"/>
    <property type="project" value="UniProtKB-KW"/>
</dbReference>